<comment type="similarity">
    <text evidence="1">Belongs to the GSP E family.</text>
</comment>
<dbReference type="Gene3D" id="3.30.450.90">
    <property type="match status" value="1"/>
</dbReference>
<dbReference type="NCBIfam" id="TIGR02782">
    <property type="entry name" value="TrbB_P"/>
    <property type="match status" value="1"/>
</dbReference>
<evidence type="ECO:0000313" key="4">
    <source>
        <dbReference type="Proteomes" id="UP001607221"/>
    </source>
</evidence>
<proteinExistence type="inferred from homology"/>
<dbReference type="InterPro" id="IPR050921">
    <property type="entry name" value="T4SS_GSP_E_ATPase"/>
</dbReference>
<name>A0ABW7JF19_9VIBR</name>
<dbReference type="EMBL" id="JBIHSE010000005">
    <property type="protein sequence ID" value="MFH0274976.1"/>
    <property type="molecule type" value="Genomic_DNA"/>
</dbReference>
<dbReference type="CDD" id="cd01130">
    <property type="entry name" value="VirB11-like_ATPase"/>
    <property type="match status" value="1"/>
</dbReference>
<dbReference type="InterPro" id="IPR014149">
    <property type="entry name" value="Conjug-transfer_TrbB"/>
</dbReference>
<dbReference type="Proteomes" id="UP001607221">
    <property type="component" value="Unassembled WGS sequence"/>
</dbReference>
<organism evidence="3 4">
    <name type="scientific">Vibrio jasicida</name>
    <dbReference type="NCBI Taxonomy" id="766224"/>
    <lineage>
        <taxon>Bacteria</taxon>
        <taxon>Pseudomonadati</taxon>
        <taxon>Pseudomonadota</taxon>
        <taxon>Gammaproteobacteria</taxon>
        <taxon>Vibrionales</taxon>
        <taxon>Vibrionaceae</taxon>
        <taxon>Vibrio</taxon>
    </lineage>
</organism>
<protein>
    <submittedName>
        <fullName evidence="3">P-type conjugative transfer ATPase TrbB</fullName>
    </submittedName>
</protein>
<accession>A0ABW7JF19</accession>
<dbReference type="SUPFAM" id="SSF52540">
    <property type="entry name" value="P-loop containing nucleoside triphosphate hydrolases"/>
    <property type="match status" value="1"/>
</dbReference>
<dbReference type="InterPro" id="IPR027417">
    <property type="entry name" value="P-loop_NTPase"/>
</dbReference>
<dbReference type="Gene3D" id="3.40.50.300">
    <property type="entry name" value="P-loop containing nucleotide triphosphate hydrolases"/>
    <property type="match status" value="1"/>
</dbReference>
<dbReference type="InterPro" id="IPR001482">
    <property type="entry name" value="T2SS/T4SS_dom"/>
</dbReference>
<evidence type="ECO:0000259" key="2">
    <source>
        <dbReference type="Pfam" id="PF00437"/>
    </source>
</evidence>
<comment type="caution">
    <text evidence="3">The sequence shown here is derived from an EMBL/GenBank/DDBJ whole genome shotgun (WGS) entry which is preliminary data.</text>
</comment>
<evidence type="ECO:0000256" key="1">
    <source>
        <dbReference type="ARBA" id="ARBA00006611"/>
    </source>
</evidence>
<dbReference type="PANTHER" id="PTHR30486:SF6">
    <property type="entry name" value="TYPE IV PILUS RETRACTATION ATPASE PILT"/>
    <property type="match status" value="1"/>
</dbReference>
<dbReference type="RefSeq" id="WP_394633266.1">
    <property type="nucleotide sequence ID" value="NZ_JBIHSE010000005.1"/>
</dbReference>
<dbReference type="Pfam" id="PF00437">
    <property type="entry name" value="T2SSE"/>
    <property type="match status" value="1"/>
</dbReference>
<keyword evidence="4" id="KW-1185">Reference proteome</keyword>
<sequence>MSRALQGIAHHFEKAGLAGYLDDPAVTELMLNPDKTLWIEKQGCPMARVGTVAPEDATRILNALSDYHRQTVTVKRPILECELPLDGSRFEGLVPPLVENPSFVIRKRATHIFTFEDYLQSGAMTPEVATHLTKLIAAHRNIVTVGGTGSGKTTFVNALLHQISQQFPDERLVILEDTNELQCSAPNHVIKRTSVEADVTMRTLLRTTLRYRPDRIIVGEVRGGEALDLLKAWNTGHPGGLATIHADSALQGLARFEQCIGEVSPHQNPTLIANSVHALVFMARNNTGQRRVRELVQVNGFDDERYDTTTLYEDQQEAT</sequence>
<dbReference type="PANTHER" id="PTHR30486">
    <property type="entry name" value="TWITCHING MOTILITY PROTEIN PILT"/>
    <property type="match status" value="1"/>
</dbReference>
<feature type="domain" description="Bacterial type II secretion system protein E" evidence="2">
    <location>
        <begin position="74"/>
        <end position="280"/>
    </location>
</feature>
<reference evidence="3 4" key="1">
    <citation type="submission" date="2024-10" db="EMBL/GenBank/DDBJ databases">
        <authorList>
            <person name="Yibar A."/>
            <person name="Saticioglu I.B."/>
            <person name="Duman M."/>
            <person name="Ajmi N."/>
            <person name="Gurler F."/>
            <person name="Ay H."/>
            <person name="Onuk E."/>
            <person name="Guler S."/>
            <person name="Romalde J.L."/>
        </authorList>
    </citation>
    <scope>NUCLEOTIDE SEQUENCE [LARGE SCALE GENOMIC DNA]</scope>
    <source>
        <strain evidence="3 4">1-TCBS-A</strain>
    </source>
</reference>
<evidence type="ECO:0000313" key="3">
    <source>
        <dbReference type="EMBL" id="MFH0274976.1"/>
    </source>
</evidence>
<gene>
    <name evidence="3" type="primary">trbB</name>
    <name evidence="3" type="ORF">ACGRHZ_27280</name>
</gene>